<accession>A0A329QBB8</accession>
<keyword evidence="6" id="KW-0742">SOS response</keyword>
<dbReference type="InterPro" id="IPR035901">
    <property type="entry name" value="GIY-YIG_endonuc_sf"/>
</dbReference>
<evidence type="ECO:0000259" key="10">
    <source>
        <dbReference type="PROSITE" id="PS50165"/>
    </source>
</evidence>
<evidence type="ECO:0000256" key="6">
    <source>
        <dbReference type="HAMAP-Rule" id="MF_00203"/>
    </source>
</evidence>
<dbReference type="Pfam" id="PF14520">
    <property type="entry name" value="HHH_5"/>
    <property type="match status" value="1"/>
</dbReference>
<sequence>MADPSTYRPAPGSIPVEPGVYRFSDADGRVIYVGKAKSLRARLSSYFQDLSALHPRTLAMVTTAAKVEWTVVRTEVEALQLEYSWIKEYDPRFNVRYRDDKSYPYLAVTLNEEYPRALVMRGTKKRGVRYFGPYAHAWAIRETLDQLLRVFPVRSCSKGVFNRSRQIGRPCLLGYIGKCSAPCVDRVSAEEHRAIVDDLVAFLDGKTSTYLKRLEREMKEASAELDFERAARLRDDIAALERAMEANAVVLGDGTDADVIALADDPLEVAIQIFYVRGGRVRGQRGWVADKAEDAPAGELVERFLLQVYGEAGGEAIPREILVPAVPDDDAEARALRELLAELRGRKVELRVPQRGDKRALLETVGRNAAQTLKLHKSKRASDLTTRNRALEEIQEVLELDEPPLRIECYDISNLAGTEVVGSMVVFEDGLARKSEYRKFTIRGTDGTDDVAAIREVLRRRFRRSNGHGDESAGGDEKGREEETASDENGRGENERDVDARGDDGHGAENGDDGAGNGGPSRIDPETGRVRKFAYTPSLVVVDGGQPQVNAARQAMDESGVPDIAVIGLAKRLEEVWLPDTDDPVILPRTSEGLYLLQRIRDEAHRFAITFQRKRRSKAVTASVLDQVPGLGPTRRKALLAHFGSLKKVRAASAEEIAQVKGIGPALAQSIVDTLAEQRSDAAVNTTTGEIIDNSTS</sequence>
<dbReference type="InterPro" id="IPR036876">
    <property type="entry name" value="UVR_dom_sf"/>
</dbReference>
<dbReference type="PANTHER" id="PTHR30562:SF1">
    <property type="entry name" value="UVRABC SYSTEM PROTEIN C"/>
    <property type="match status" value="1"/>
</dbReference>
<dbReference type="Proteomes" id="UP000250462">
    <property type="component" value="Unassembled WGS sequence"/>
</dbReference>
<dbReference type="SUPFAM" id="SSF82771">
    <property type="entry name" value="GIY-YIG endonuclease"/>
    <property type="match status" value="1"/>
</dbReference>
<dbReference type="GO" id="GO:0003677">
    <property type="term" value="F:DNA binding"/>
    <property type="evidence" value="ECO:0007669"/>
    <property type="project" value="UniProtKB-UniRule"/>
</dbReference>
<dbReference type="GO" id="GO:0005737">
    <property type="term" value="C:cytoplasm"/>
    <property type="evidence" value="ECO:0007669"/>
    <property type="project" value="UniProtKB-SubCell"/>
</dbReference>
<feature type="domain" description="UvrC family homology region profile" evidence="10">
    <location>
        <begin position="259"/>
        <end position="556"/>
    </location>
</feature>
<keyword evidence="2 6" id="KW-0227">DNA damage</keyword>
<dbReference type="Gene3D" id="3.40.1440.10">
    <property type="entry name" value="GIY-YIG endonuclease"/>
    <property type="match status" value="1"/>
</dbReference>
<dbReference type="InterPro" id="IPR001943">
    <property type="entry name" value="UVR_dom"/>
</dbReference>
<reference evidence="11 12" key="1">
    <citation type="submission" date="2018-06" db="EMBL/GenBank/DDBJ databases">
        <title>Phytoactinopolyspora halophila sp. nov., a novel halophilic actinomycete isolated from a saline soil in China.</title>
        <authorList>
            <person name="Tang S.-K."/>
        </authorList>
    </citation>
    <scope>NUCLEOTIDE SEQUENCE [LARGE SCALE GENOMIC DNA]</scope>
    <source>
        <strain evidence="11 12">YIM 96934</strain>
    </source>
</reference>
<comment type="caution">
    <text evidence="11">The sequence shown here is derived from an EMBL/GenBank/DDBJ whole genome shotgun (WGS) entry which is preliminary data.</text>
</comment>
<dbReference type="InterPro" id="IPR004791">
    <property type="entry name" value="UvrC"/>
</dbReference>
<dbReference type="NCBIfam" id="TIGR00194">
    <property type="entry name" value="uvrC"/>
    <property type="match status" value="1"/>
</dbReference>
<dbReference type="PANTHER" id="PTHR30562">
    <property type="entry name" value="UVRC/OXIDOREDUCTASE"/>
    <property type="match status" value="1"/>
</dbReference>
<evidence type="ECO:0000256" key="5">
    <source>
        <dbReference type="ARBA" id="ARBA00023204"/>
    </source>
</evidence>
<dbReference type="SUPFAM" id="SSF47781">
    <property type="entry name" value="RuvA domain 2-like"/>
    <property type="match status" value="1"/>
</dbReference>
<evidence type="ECO:0000256" key="1">
    <source>
        <dbReference type="ARBA" id="ARBA00022490"/>
    </source>
</evidence>
<dbReference type="PROSITE" id="PS50165">
    <property type="entry name" value="UVRC"/>
    <property type="match status" value="1"/>
</dbReference>
<evidence type="ECO:0000259" key="8">
    <source>
        <dbReference type="PROSITE" id="PS50151"/>
    </source>
</evidence>
<dbReference type="InterPro" id="IPR050066">
    <property type="entry name" value="UvrABC_protein_C"/>
</dbReference>
<evidence type="ECO:0000313" key="12">
    <source>
        <dbReference type="Proteomes" id="UP000250462"/>
    </source>
</evidence>
<dbReference type="RefSeq" id="WP_112260464.1">
    <property type="nucleotide sequence ID" value="NZ_QMIG01000047.1"/>
</dbReference>
<evidence type="ECO:0000256" key="4">
    <source>
        <dbReference type="ARBA" id="ARBA00022881"/>
    </source>
</evidence>
<dbReference type="OrthoDB" id="9804933at2"/>
<evidence type="ECO:0000256" key="3">
    <source>
        <dbReference type="ARBA" id="ARBA00022769"/>
    </source>
</evidence>
<evidence type="ECO:0000256" key="7">
    <source>
        <dbReference type="SAM" id="MobiDB-lite"/>
    </source>
</evidence>
<comment type="subunit">
    <text evidence="6">Interacts with UvrB in an incision complex.</text>
</comment>
<comment type="subcellular location">
    <subcellularLocation>
        <location evidence="6">Cytoplasm</location>
    </subcellularLocation>
</comment>
<dbReference type="InterPro" id="IPR010994">
    <property type="entry name" value="RuvA_2-like"/>
</dbReference>
<name>A0A329QBB8_9ACTN</name>
<feature type="region of interest" description="Disordered" evidence="7">
    <location>
        <begin position="464"/>
        <end position="526"/>
    </location>
</feature>
<dbReference type="GO" id="GO:0009432">
    <property type="term" value="P:SOS response"/>
    <property type="evidence" value="ECO:0007669"/>
    <property type="project" value="UniProtKB-UniRule"/>
</dbReference>
<dbReference type="Pfam" id="PF02151">
    <property type="entry name" value="UVR"/>
    <property type="match status" value="1"/>
</dbReference>
<dbReference type="GO" id="GO:0009380">
    <property type="term" value="C:excinuclease repair complex"/>
    <property type="evidence" value="ECO:0007669"/>
    <property type="project" value="InterPro"/>
</dbReference>
<dbReference type="InterPro" id="IPR003583">
    <property type="entry name" value="Hlx-hairpin-Hlx_DNA-bd_motif"/>
</dbReference>
<keyword evidence="3 6" id="KW-0228">DNA excision</keyword>
<proteinExistence type="inferred from homology"/>
<dbReference type="EMBL" id="QMIG01000047">
    <property type="protein sequence ID" value="RAW09291.1"/>
    <property type="molecule type" value="Genomic_DNA"/>
</dbReference>
<dbReference type="InterPro" id="IPR038476">
    <property type="entry name" value="UvrC_RNase_H_dom_sf"/>
</dbReference>
<dbReference type="Pfam" id="PF08459">
    <property type="entry name" value="UvrC_RNaseH_dom"/>
    <property type="match status" value="1"/>
</dbReference>
<dbReference type="FunFam" id="3.40.1440.10:FF:000001">
    <property type="entry name" value="UvrABC system protein C"/>
    <property type="match status" value="1"/>
</dbReference>
<dbReference type="HAMAP" id="MF_00203">
    <property type="entry name" value="UvrC"/>
    <property type="match status" value="1"/>
</dbReference>
<evidence type="ECO:0000256" key="2">
    <source>
        <dbReference type="ARBA" id="ARBA00022763"/>
    </source>
</evidence>
<dbReference type="InterPro" id="IPR047296">
    <property type="entry name" value="GIY-YIG_UvrC_Cho"/>
</dbReference>
<feature type="domain" description="UVR" evidence="8">
    <location>
        <begin position="208"/>
        <end position="243"/>
    </location>
</feature>
<feature type="compositionally biased region" description="Basic and acidic residues" evidence="7">
    <location>
        <begin position="467"/>
        <end position="509"/>
    </location>
</feature>
<dbReference type="Pfam" id="PF22920">
    <property type="entry name" value="UvrC_RNaseH"/>
    <property type="match status" value="1"/>
</dbReference>
<dbReference type="Gene3D" id="4.10.860.10">
    <property type="entry name" value="UVR domain"/>
    <property type="match status" value="1"/>
</dbReference>
<dbReference type="SMART" id="SM00465">
    <property type="entry name" value="GIYc"/>
    <property type="match status" value="1"/>
</dbReference>
<dbReference type="SUPFAM" id="SSF46600">
    <property type="entry name" value="C-terminal UvrC-binding domain of UvrB"/>
    <property type="match status" value="1"/>
</dbReference>
<gene>
    <name evidence="6" type="primary">uvrC</name>
    <name evidence="11" type="ORF">DPM12_21800</name>
</gene>
<protein>
    <recommendedName>
        <fullName evidence="6">UvrABC system protein C</fullName>
        <shortName evidence="6">Protein UvrC</shortName>
    </recommendedName>
    <alternativeName>
        <fullName evidence="6">Excinuclease ABC subunit C</fullName>
    </alternativeName>
</protein>
<comment type="similarity">
    <text evidence="6">Belongs to the UvrC family.</text>
</comment>
<evidence type="ECO:0000313" key="11">
    <source>
        <dbReference type="EMBL" id="RAW09291.1"/>
    </source>
</evidence>
<keyword evidence="12" id="KW-1185">Reference proteome</keyword>
<dbReference type="NCBIfam" id="NF001824">
    <property type="entry name" value="PRK00558.1-5"/>
    <property type="match status" value="1"/>
</dbReference>
<dbReference type="Gene3D" id="3.30.420.340">
    <property type="entry name" value="UvrC, RNAse H endonuclease domain"/>
    <property type="match status" value="1"/>
</dbReference>
<dbReference type="SMART" id="SM00278">
    <property type="entry name" value="HhH1"/>
    <property type="match status" value="2"/>
</dbReference>
<keyword evidence="4 6" id="KW-0267">Excision nuclease</keyword>
<dbReference type="AlphaFoldDB" id="A0A329QBB8"/>
<dbReference type="Gene3D" id="1.10.150.20">
    <property type="entry name" value="5' to 3' exonuclease, C-terminal subdomain"/>
    <property type="match status" value="1"/>
</dbReference>
<dbReference type="GO" id="GO:0009381">
    <property type="term" value="F:excinuclease ABC activity"/>
    <property type="evidence" value="ECO:0007669"/>
    <property type="project" value="UniProtKB-UniRule"/>
</dbReference>
<dbReference type="InterPro" id="IPR000305">
    <property type="entry name" value="GIY-YIG_endonuc"/>
</dbReference>
<feature type="domain" description="GIY-YIG" evidence="9">
    <location>
        <begin position="16"/>
        <end position="95"/>
    </location>
</feature>
<dbReference type="InterPro" id="IPR001162">
    <property type="entry name" value="UvrC_RNase_H_dom"/>
</dbReference>
<dbReference type="GO" id="GO:0006289">
    <property type="term" value="P:nucleotide-excision repair"/>
    <property type="evidence" value="ECO:0007669"/>
    <property type="project" value="UniProtKB-UniRule"/>
</dbReference>
<evidence type="ECO:0000259" key="9">
    <source>
        <dbReference type="PROSITE" id="PS50164"/>
    </source>
</evidence>
<dbReference type="PROSITE" id="PS50164">
    <property type="entry name" value="GIY_YIG"/>
    <property type="match status" value="1"/>
</dbReference>
<keyword evidence="5 6" id="KW-0234">DNA repair</keyword>
<organism evidence="11 12">
    <name type="scientific">Phytoactinopolyspora halophila</name>
    <dbReference type="NCBI Taxonomy" id="1981511"/>
    <lineage>
        <taxon>Bacteria</taxon>
        <taxon>Bacillati</taxon>
        <taxon>Actinomycetota</taxon>
        <taxon>Actinomycetes</taxon>
        <taxon>Jiangellales</taxon>
        <taxon>Jiangellaceae</taxon>
        <taxon>Phytoactinopolyspora</taxon>
    </lineage>
</organism>
<dbReference type="CDD" id="cd10434">
    <property type="entry name" value="GIY-YIG_UvrC_Cho"/>
    <property type="match status" value="1"/>
</dbReference>
<keyword evidence="1 6" id="KW-0963">Cytoplasm</keyword>
<dbReference type="Pfam" id="PF01541">
    <property type="entry name" value="GIY-YIG"/>
    <property type="match status" value="1"/>
</dbReference>
<dbReference type="PROSITE" id="PS50151">
    <property type="entry name" value="UVR"/>
    <property type="match status" value="1"/>
</dbReference>
<comment type="function">
    <text evidence="6">The UvrABC repair system catalyzes the recognition and processing of DNA lesions. UvrC both incises the 5' and 3' sides of the lesion. The N-terminal half is responsible for the 3' incision and the C-terminal half is responsible for the 5' incision.</text>
</comment>